<evidence type="ECO:0000256" key="1">
    <source>
        <dbReference type="ARBA" id="ARBA00004127"/>
    </source>
</evidence>
<evidence type="ECO:0000256" key="5">
    <source>
        <dbReference type="ARBA" id="ARBA00022679"/>
    </source>
</evidence>
<dbReference type="Proteomes" id="UP000515511">
    <property type="component" value="Chromosome"/>
</dbReference>
<evidence type="ECO:0000259" key="11">
    <source>
        <dbReference type="Pfam" id="PF02366"/>
    </source>
</evidence>
<reference evidence="14" key="1">
    <citation type="submission" date="2019-09" db="EMBL/GenBank/DDBJ databases">
        <title>Antimicrobial potential of Antarctic Bacteria.</title>
        <authorList>
            <person name="Benaud N."/>
            <person name="Edwards R.J."/>
            <person name="Ferrari B.C."/>
        </authorList>
    </citation>
    <scope>NUCLEOTIDE SEQUENCE [LARGE SCALE GENOMIC DNA]</scope>
    <source>
        <strain evidence="14">INR9</strain>
    </source>
</reference>
<dbReference type="Pfam" id="PF02366">
    <property type="entry name" value="PMT"/>
    <property type="match status" value="1"/>
</dbReference>
<comment type="similarity">
    <text evidence="3 10">Belongs to the glycosyltransferase 39 family.</text>
</comment>
<dbReference type="PANTHER" id="PTHR10050:SF46">
    <property type="entry name" value="PROTEIN O-MANNOSYL-TRANSFERASE 2"/>
    <property type="match status" value="1"/>
</dbReference>
<evidence type="ECO:0000313" key="14">
    <source>
        <dbReference type="Proteomes" id="UP000515511"/>
    </source>
</evidence>
<feature type="domain" description="ArnT-like N-terminal" evidence="11">
    <location>
        <begin position="73"/>
        <end position="334"/>
    </location>
</feature>
<evidence type="ECO:0000259" key="12">
    <source>
        <dbReference type="Pfam" id="PF16192"/>
    </source>
</evidence>
<dbReference type="Pfam" id="PF16192">
    <property type="entry name" value="PMT_4TMC"/>
    <property type="match status" value="1"/>
</dbReference>
<dbReference type="InterPro" id="IPR032421">
    <property type="entry name" value="PMT_4TMC"/>
</dbReference>
<feature type="transmembrane region" description="Helical" evidence="10">
    <location>
        <begin position="439"/>
        <end position="456"/>
    </location>
</feature>
<dbReference type="PANTHER" id="PTHR10050">
    <property type="entry name" value="DOLICHYL-PHOSPHATE-MANNOSE--PROTEIN MANNOSYLTRANSFERASE"/>
    <property type="match status" value="1"/>
</dbReference>
<evidence type="ECO:0000256" key="7">
    <source>
        <dbReference type="ARBA" id="ARBA00022989"/>
    </source>
</evidence>
<gene>
    <name evidence="13" type="ORF">F1C12_21425</name>
</gene>
<evidence type="ECO:0000256" key="10">
    <source>
        <dbReference type="RuleBase" id="RU367007"/>
    </source>
</evidence>
<name>A0A7G6YG01_9MICO</name>
<feature type="transmembrane region" description="Helical" evidence="10">
    <location>
        <begin position="189"/>
        <end position="207"/>
    </location>
</feature>
<comment type="function">
    <text evidence="10">Protein O-mannosyltransferase that catalyzes the transfer of a single mannose residue from a polyprenol phospho-mannosyl lipidic donor to the hydroxyl group of selected serine and threonine residues in acceptor proteins.</text>
</comment>
<feature type="transmembrane region" description="Helical" evidence="10">
    <location>
        <begin position="259"/>
        <end position="277"/>
    </location>
</feature>
<evidence type="ECO:0000313" key="13">
    <source>
        <dbReference type="EMBL" id="QNE37416.1"/>
    </source>
</evidence>
<keyword evidence="8 10" id="KW-0472">Membrane</keyword>
<evidence type="ECO:0000256" key="8">
    <source>
        <dbReference type="ARBA" id="ARBA00023136"/>
    </source>
</evidence>
<sequence>MIIGPVCQDVLVTSPSPLAGDTAAAASGADTPVAHPAAHVAPARIGSRLDDWWARVLRTPLRLKLWYWGAPIAVTLLAAVLRLWDLGSPHVLVFDETFYVKDAWSLFHLGYEGSWPDKADQSFNAGNTDIFESSPSFVAHPPLGKWIIALGMAATGAGNSFGWRVSTAVVGILAVLVVFLIARALFSSTMIATIAGFLFAIDGHAIVMSRVALLDNIVMFFALLAFGCILLDRRWHANRLAAKLLDARRAGRDPSWGPVLWWRPWLIAAGILTGLCAGVKWSGFYFLAFFAVYVVVVDIVARRREGVAFYISGGLLKQAPATFVLMVPIAFLSYIATWTGWLVTSGGYYRNWAESVHAQWTGALAWVPLWFQNLWHYQTEMYNYSINLHVPHPYQSNPLTWLFMIRPTSMYYTGNTYGQAGCTAPGGCSAAITSLGNPIIWWAAAAAVFYLVYRLARYREWRTGLILTGLAAGYLPWLLYINRTIFQFYAIAFEPYLILALTAVIALVLGRRTDPERRRRQGIAWTTVFLALAAVVSAFFWPIWTAQQVPFWFWQIHMWLPSWV</sequence>
<keyword evidence="4 10" id="KW-0328">Glycosyltransferase</keyword>
<organism evidence="13 14">
    <name type="scientific">Leifsonia shinshuensis</name>
    <dbReference type="NCBI Taxonomy" id="150026"/>
    <lineage>
        <taxon>Bacteria</taxon>
        <taxon>Bacillati</taxon>
        <taxon>Actinomycetota</taxon>
        <taxon>Actinomycetes</taxon>
        <taxon>Micrococcales</taxon>
        <taxon>Microbacteriaceae</taxon>
        <taxon>Leifsonia</taxon>
    </lineage>
</organism>
<feature type="transmembrane region" description="Helical" evidence="10">
    <location>
        <begin position="463"/>
        <end position="480"/>
    </location>
</feature>
<evidence type="ECO:0000256" key="4">
    <source>
        <dbReference type="ARBA" id="ARBA00022676"/>
    </source>
</evidence>
<feature type="transmembrane region" description="Helical" evidence="10">
    <location>
        <begin position="283"/>
        <end position="301"/>
    </location>
</feature>
<feature type="transmembrane region" description="Helical" evidence="10">
    <location>
        <begin position="322"/>
        <end position="343"/>
    </location>
</feature>
<feature type="transmembrane region" description="Helical" evidence="10">
    <location>
        <begin position="486"/>
        <end position="510"/>
    </location>
</feature>
<feature type="transmembrane region" description="Helical" evidence="10">
    <location>
        <begin position="65"/>
        <end position="84"/>
    </location>
</feature>
<accession>A0A7G6YG01</accession>
<dbReference type="EMBL" id="CP043641">
    <property type="protein sequence ID" value="QNE37416.1"/>
    <property type="molecule type" value="Genomic_DNA"/>
</dbReference>
<dbReference type="AlphaFoldDB" id="A0A7G6YG01"/>
<dbReference type="KEGG" id="lse:F1C12_21425"/>
<keyword evidence="6 10" id="KW-0812">Transmembrane</keyword>
<dbReference type="GO" id="GO:0005886">
    <property type="term" value="C:plasma membrane"/>
    <property type="evidence" value="ECO:0007669"/>
    <property type="project" value="UniProtKB-SubCell"/>
</dbReference>
<evidence type="ECO:0000256" key="3">
    <source>
        <dbReference type="ARBA" id="ARBA00007222"/>
    </source>
</evidence>
<evidence type="ECO:0000256" key="2">
    <source>
        <dbReference type="ARBA" id="ARBA00004922"/>
    </source>
</evidence>
<feature type="transmembrane region" description="Helical" evidence="10">
    <location>
        <begin position="161"/>
        <end position="182"/>
    </location>
</feature>
<feature type="transmembrane region" description="Helical" evidence="10">
    <location>
        <begin position="213"/>
        <end position="231"/>
    </location>
</feature>
<evidence type="ECO:0000256" key="6">
    <source>
        <dbReference type="ARBA" id="ARBA00022692"/>
    </source>
</evidence>
<dbReference type="GO" id="GO:0004169">
    <property type="term" value="F:dolichyl-phosphate-mannose-protein mannosyltransferase activity"/>
    <property type="evidence" value="ECO:0007669"/>
    <property type="project" value="UniProtKB-UniRule"/>
</dbReference>
<proteinExistence type="inferred from homology"/>
<keyword evidence="7 10" id="KW-1133">Transmembrane helix</keyword>
<dbReference type="GO" id="GO:0012505">
    <property type="term" value="C:endomembrane system"/>
    <property type="evidence" value="ECO:0007669"/>
    <property type="project" value="UniProtKB-SubCell"/>
</dbReference>
<keyword evidence="5 10" id="KW-0808">Transferase</keyword>
<dbReference type="UniPathway" id="UPA00378"/>
<dbReference type="InterPro" id="IPR027005">
    <property type="entry name" value="PMT-like"/>
</dbReference>
<comment type="pathway">
    <text evidence="2 10">Protein modification; protein glycosylation.</text>
</comment>
<dbReference type="EC" id="2.4.1.-" evidence="10"/>
<comment type="subcellular location">
    <subcellularLocation>
        <location evidence="10">Cell membrane</location>
    </subcellularLocation>
    <subcellularLocation>
        <location evidence="1">Endomembrane system</location>
        <topology evidence="1">Multi-pass membrane protein</topology>
    </subcellularLocation>
</comment>
<feature type="domain" description="Protein O-mannosyl-transferase C-terminal four TM" evidence="12">
    <location>
        <begin position="371"/>
        <end position="563"/>
    </location>
</feature>
<protein>
    <recommendedName>
        <fullName evidence="9 10">Polyprenol-phosphate-mannose--protein mannosyltransferase</fullName>
        <ecNumber evidence="10">2.4.1.-</ecNumber>
    </recommendedName>
</protein>
<evidence type="ECO:0000256" key="9">
    <source>
        <dbReference type="ARBA" id="ARBA00093617"/>
    </source>
</evidence>
<feature type="transmembrane region" description="Helical" evidence="10">
    <location>
        <begin position="522"/>
        <end position="544"/>
    </location>
</feature>
<dbReference type="InterPro" id="IPR003342">
    <property type="entry name" value="ArnT-like_N"/>
</dbReference>
<keyword evidence="10" id="KW-1003">Cell membrane</keyword>